<organism evidence="1 2">
    <name type="scientific">Sabulicella glaciei</name>
    <dbReference type="NCBI Taxonomy" id="2984948"/>
    <lineage>
        <taxon>Bacteria</taxon>
        <taxon>Pseudomonadati</taxon>
        <taxon>Pseudomonadota</taxon>
        <taxon>Alphaproteobacteria</taxon>
        <taxon>Acetobacterales</taxon>
        <taxon>Acetobacteraceae</taxon>
        <taxon>Sabulicella</taxon>
    </lineage>
</organism>
<gene>
    <name evidence="1" type="ORF">OF850_18480</name>
</gene>
<name>A0ABT3NZQ8_9PROT</name>
<dbReference type="Proteomes" id="UP001526430">
    <property type="component" value="Unassembled WGS sequence"/>
</dbReference>
<keyword evidence="2" id="KW-1185">Reference proteome</keyword>
<evidence type="ECO:0000313" key="2">
    <source>
        <dbReference type="Proteomes" id="UP001526430"/>
    </source>
</evidence>
<feature type="non-terminal residue" evidence="1">
    <location>
        <position position="1"/>
    </location>
</feature>
<accession>A0ABT3NZQ8</accession>
<comment type="caution">
    <text evidence="1">The sequence shown here is derived from an EMBL/GenBank/DDBJ whole genome shotgun (WGS) entry which is preliminary data.</text>
</comment>
<proteinExistence type="predicted"/>
<evidence type="ECO:0000313" key="1">
    <source>
        <dbReference type="EMBL" id="MCW8087616.1"/>
    </source>
</evidence>
<dbReference type="EMBL" id="JAPFQI010000019">
    <property type="protein sequence ID" value="MCW8087616.1"/>
    <property type="molecule type" value="Genomic_DNA"/>
</dbReference>
<sequence length="39" mass="4528">RRLKTLRGLTPYQAICKAWAEEPQRFTANPHHQMPGPNI</sequence>
<reference evidence="1 2" key="1">
    <citation type="submission" date="2022-10" db="EMBL/GenBank/DDBJ databases">
        <title>Roseococcus glaciei nov., sp. nov., isolated from glacier.</title>
        <authorList>
            <person name="Liu Q."/>
            <person name="Xin Y.-H."/>
        </authorList>
    </citation>
    <scope>NUCLEOTIDE SEQUENCE [LARGE SCALE GENOMIC DNA]</scope>
    <source>
        <strain evidence="1 2">MDT2-1-1</strain>
    </source>
</reference>
<protein>
    <submittedName>
        <fullName evidence="1">IS481 family transposase</fullName>
    </submittedName>
</protein>